<keyword evidence="1" id="KW-0645">Protease</keyword>
<name>A0ABR9T6T4_9SPHI</name>
<evidence type="ECO:0000313" key="2">
    <source>
        <dbReference type="Proteomes" id="UP000618319"/>
    </source>
</evidence>
<accession>A0ABR9T6T4</accession>
<protein>
    <submittedName>
        <fullName evidence="1">Protease</fullName>
    </submittedName>
</protein>
<organism evidence="1 2">
    <name type="scientific">Sphingobacterium pedocola</name>
    <dbReference type="NCBI Taxonomy" id="2082722"/>
    <lineage>
        <taxon>Bacteria</taxon>
        <taxon>Pseudomonadati</taxon>
        <taxon>Bacteroidota</taxon>
        <taxon>Sphingobacteriia</taxon>
        <taxon>Sphingobacteriales</taxon>
        <taxon>Sphingobacteriaceae</taxon>
        <taxon>Sphingobacterium</taxon>
    </lineage>
</organism>
<dbReference type="RefSeq" id="WP_196940850.1">
    <property type="nucleotide sequence ID" value="NZ_MU158691.1"/>
</dbReference>
<sequence>MNKLLFFAPAILLSIASSCNTSQRNTDRTDTVSELADTSLVAKLNMPPTISLDQPIEMTFTVYNPTDRVKRFCKWHTPFEKPFLSKYLDVLSSNGEEVSYLGAMAKRIMPPPAESYLSVRPFDSLVVTVDLTKGYDLKKPDTYSVRYNSESISGLMVHDSLRFTIK</sequence>
<dbReference type="EMBL" id="PSKQ01000018">
    <property type="protein sequence ID" value="MBE8721048.1"/>
    <property type="molecule type" value="Genomic_DNA"/>
</dbReference>
<dbReference type="GO" id="GO:0008233">
    <property type="term" value="F:peptidase activity"/>
    <property type="evidence" value="ECO:0007669"/>
    <property type="project" value="UniProtKB-KW"/>
</dbReference>
<comment type="caution">
    <text evidence="1">The sequence shown here is derived from an EMBL/GenBank/DDBJ whole genome shotgun (WGS) entry which is preliminary data.</text>
</comment>
<gene>
    <name evidence="1" type="ORF">C4F40_09965</name>
</gene>
<dbReference type="Proteomes" id="UP000618319">
    <property type="component" value="Unassembled WGS sequence"/>
</dbReference>
<keyword evidence="1" id="KW-0378">Hydrolase</keyword>
<dbReference type="PROSITE" id="PS51257">
    <property type="entry name" value="PROKAR_LIPOPROTEIN"/>
    <property type="match status" value="1"/>
</dbReference>
<reference evidence="1 2" key="1">
    <citation type="submission" date="2018-02" db="EMBL/GenBank/DDBJ databases">
        <title>Sphingobacterium KA21.</title>
        <authorList>
            <person name="Vasarhelyi B.M."/>
            <person name="Deshmukh S."/>
            <person name="Balint B."/>
            <person name="Kukolya J."/>
        </authorList>
    </citation>
    <scope>NUCLEOTIDE SEQUENCE [LARGE SCALE GENOMIC DNA]</scope>
    <source>
        <strain evidence="1 2">Ka21</strain>
    </source>
</reference>
<keyword evidence="2" id="KW-1185">Reference proteome</keyword>
<proteinExistence type="predicted"/>
<dbReference type="Gene3D" id="2.60.40.2970">
    <property type="match status" value="1"/>
</dbReference>
<evidence type="ECO:0000313" key="1">
    <source>
        <dbReference type="EMBL" id="MBE8721048.1"/>
    </source>
</evidence>
<dbReference type="GO" id="GO:0006508">
    <property type="term" value="P:proteolysis"/>
    <property type="evidence" value="ECO:0007669"/>
    <property type="project" value="UniProtKB-KW"/>
</dbReference>